<evidence type="ECO:0000313" key="2">
    <source>
        <dbReference type="EMBL" id="PSN71145.1"/>
    </source>
</evidence>
<organism evidence="2 3">
    <name type="scientific">Corynespora cassiicola Philippines</name>
    <dbReference type="NCBI Taxonomy" id="1448308"/>
    <lineage>
        <taxon>Eukaryota</taxon>
        <taxon>Fungi</taxon>
        <taxon>Dikarya</taxon>
        <taxon>Ascomycota</taxon>
        <taxon>Pezizomycotina</taxon>
        <taxon>Dothideomycetes</taxon>
        <taxon>Pleosporomycetidae</taxon>
        <taxon>Pleosporales</taxon>
        <taxon>Corynesporascaceae</taxon>
        <taxon>Corynespora</taxon>
    </lineage>
</organism>
<dbReference type="EMBL" id="KZ678131">
    <property type="protein sequence ID" value="PSN71145.1"/>
    <property type="molecule type" value="Genomic_DNA"/>
</dbReference>
<sequence>MLAKHYHVFPTLSASRLLSLQLVPEKKVIMVRLACMPRGGSGPTPHTMRGPHARSHAHTHTHPPSRNKERKRAVAAAAADATAAGFEIVP</sequence>
<gene>
    <name evidence="2" type="ORF">BS50DRAFT_570551</name>
</gene>
<reference evidence="2 3" key="1">
    <citation type="journal article" date="2018" name="Front. Microbiol.">
        <title>Genome-Wide Analysis of Corynespora cassiicola Leaf Fall Disease Putative Effectors.</title>
        <authorList>
            <person name="Lopez D."/>
            <person name="Ribeiro S."/>
            <person name="Label P."/>
            <person name="Fumanal B."/>
            <person name="Venisse J.S."/>
            <person name="Kohler A."/>
            <person name="de Oliveira R.R."/>
            <person name="Labutti K."/>
            <person name="Lipzen A."/>
            <person name="Lail K."/>
            <person name="Bauer D."/>
            <person name="Ohm R.A."/>
            <person name="Barry K.W."/>
            <person name="Spatafora J."/>
            <person name="Grigoriev I.V."/>
            <person name="Martin F.M."/>
            <person name="Pujade-Renaud V."/>
        </authorList>
    </citation>
    <scope>NUCLEOTIDE SEQUENCE [LARGE SCALE GENOMIC DNA]</scope>
    <source>
        <strain evidence="2 3">Philippines</strain>
    </source>
</reference>
<proteinExistence type="predicted"/>
<accession>A0A2T2P0E6</accession>
<protein>
    <submittedName>
        <fullName evidence="2">Uncharacterized protein</fullName>
    </submittedName>
</protein>
<feature type="compositionally biased region" description="Basic residues" evidence="1">
    <location>
        <begin position="49"/>
        <end position="73"/>
    </location>
</feature>
<feature type="region of interest" description="Disordered" evidence="1">
    <location>
        <begin position="36"/>
        <end position="76"/>
    </location>
</feature>
<evidence type="ECO:0000256" key="1">
    <source>
        <dbReference type="SAM" id="MobiDB-lite"/>
    </source>
</evidence>
<evidence type="ECO:0000313" key="3">
    <source>
        <dbReference type="Proteomes" id="UP000240883"/>
    </source>
</evidence>
<dbReference type="Proteomes" id="UP000240883">
    <property type="component" value="Unassembled WGS sequence"/>
</dbReference>
<dbReference type="AlphaFoldDB" id="A0A2T2P0E6"/>
<name>A0A2T2P0E6_CORCC</name>
<keyword evidence="3" id="KW-1185">Reference proteome</keyword>